<dbReference type="Pfam" id="PF11841">
    <property type="entry name" value="ELMO_ARM"/>
    <property type="match status" value="1"/>
</dbReference>
<dbReference type="InterPro" id="IPR016024">
    <property type="entry name" value="ARM-type_fold"/>
</dbReference>
<sequence>MKIKDGSIVKIAVEFADSSGQLIEFDQKQPLATIIQELCSLGKLSHPDQYALKFSENNHQNYITEENRHKIKNGNVLILAFSSDKTAQDILLTLNSGTNEEKISALEKLSKLSTDPTFAKEFIIKHGHSLIINSIEQRKYQDIMLAYCLQSFVELMEHRIVSWDILDTLFIATVAGYVSHPKSQDVRILQPALTILESIVLNSTAKYAQVEKEVTIPNLVVRLENPNPVVQQNTITLINALFLKADLPKKKAISATIWSKQVRSILLSKIIETASDQMGAEMAHQLYVLQTLYLGLLEQQMNSKMDPQDQVSLEKIKELRKIAFEIEANGNTDTTNRKQQSSVLSKDFKKLGFKYDPPTLDFSETPPGMLALDCMYYFGKNHTEAFTKVVLENSCRAEGHECPFGRTSVELVKLLCQILRIGVPPDEENSTYYPMFFTHDHPFEEFYCICIILLNKTWKEMRATTEDFTKVFSVVREQIVRALALQPLNFEKLKEKLQTLTYSKITNLWQQERTSREEWESHAKPIIQLKEIITPEIVDLIQKQRLGYLVEGTRFTKYSNRGQREKNKFWYVRLSVNHKILHYGDCDEKSIPSVEDLANKLPIAEIKALVTGKDCPHMKDTRSQKKTHHLAFSITLDSIDSNKSLDFVAPDEQVFDYWTDGINSLLGNKMTSKEAENDLQTLLSMEIKLRLLDAEGINIPQDPPEIPPDPPNYDFALEFK</sequence>
<dbReference type="InterPro" id="IPR024574">
    <property type="entry name" value="ELMO_ARM"/>
</dbReference>
<dbReference type="Pfam" id="PF16457">
    <property type="entry name" value="PH_12"/>
    <property type="match status" value="1"/>
</dbReference>
<dbReference type="GO" id="GO:0048870">
    <property type="term" value="P:cell motility"/>
    <property type="evidence" value="ECO:0007669"/>
    <property type="project" value="TreeGrafter"/>
</dbReference>
<evidence type="ECO:0000256" key="2">
    <source>
        <dbReference type="ARBA" id="ARBA00022907"/>
    </source>
</evidence>
<accession>A0AAN9Y1V8</accession>
<reference evidence="6 7" key="1">
    <citation type="submission" date="2024-03" db="EMBL/GenBank/DDBJ databases">
        <title>Adaptation during the transition from Ophiocordyceps entomopathogen to insect associate is accompanied by gene loss and intensified selection.</title>
        <authorList>
            <person name="Ward C.M."/>
            <person name="Onetto C.A."/>
            <person name="Borneman A.R."/>
        </authorList>
    </citation>
    <scope>NUCLEOTIDE SEQUENCE [LARGE SCALE GENOMIC DNA]</scope>
    <source>
        <strain evidence="6">AWRI1</strain>
        <tissue evidence="6">Single Adult Female</tissue>
    </source>
</reference>
<dbReference type="SUPFAM" id="SSF50729">
    <property type="entry name" value="PH domain-like"/>
    <property type="match status" value="1"/>
</dbReference>
<dbReference type="InterPro" id="IPR011989">
    <property type="entry name" value="ARM-like"/>
</dbReference>
<organism evidence="6 7">
    <name type="scientific">Parthenolecanium corni</name>
    <dbReference type="NCBI Taxonomy" id="536013"/>
    <lineage>
        <taxon>Eukaryota</taxon>
        <taxon>Metazoa</taxon>
        <taxon>Ecdysozoa</taxon>
        <taxon>Arthropoda</taxon>
        <taxon>Hexapoda</taxon>
        <taxon>Insecta</taxon>
        <taxon>Pterygota</taxon>
        <taxon>Neoptera</taxon>
        <taxon>Paraneoptera</taxon>
        <taxon>Hemiptera</taxon>
        <taxon>Sternorrhyncha</taxon>
        <taxon>Coccoidea</taxon>
        <taxon>Coccidae</taxon>
        <taxon>Parthenolecanium</taxon>
    </lineage>
</organism>
<dbReference type="InterPro" id="IPR011993">
    <property type="entry name" value="PH-like_dom_sf"/>
</dbReference>
<evidence type="ECO:0000313" key="6">
    <source>
        <dbReference type="EMBL" id="KAK7582505.1"/>
    </source>
</evidence>
<dbReference type="GO" id="GO:0006915">
    <property type="term" value="P:apoptotic process"/>
    <property type="evidence" value="ECO:0007669"/>
    <property type="project" value="UniProtKB-KW"/>
</dbReference>
<gene>
    <name evidence="6" type="ORF">V9T40_013950</name>
</gene>
<keyword evidence="7" id="KW-1185">Reference proteome</keyword>
<dbReference type="Gene3D" id="1.25.10.10">
    <property type="entry name" value="Leucine-rich Repeat Variant"/>
    <property type="match status" value="1"/>
</dbReference>
<dbReference type="Gene3D" id="6.10.250.810">
    <property type="match status" value="1"/>
</dbReference>
<evidence type="ECO:0000256" key="3">
    <source>
        <dbReference type="ARBA" id="ARBA00023036"/>
    </source>
</evidence>
<dbReference type="PANTHER" id="PTHR12771">
    <property type="entry name" value="ENGULFMENT AND CELL MOTILITY"/>
    <property type="match status" value="1"/>
</dbReference>
<dbReference type="GO" id="GO:0005886">
    <property type="term" value="C:plasma membrane"/>
    <property type="evidence" value="ECO:0007669"/>
    <property type="project" value="TreeGrafter"/>
</dbReference>
<comment type="caution">
    <text evidence="6">The sequence shown here is derived from an EMBL/GenBank/DDBJ whole genome shotgun (WGS) entry which is preliminary data.</text>
</comment>
<dbReference type="GO" id="GO:0006909">
    <property type="term" value="P:phagocytosis"/>
    <property type="evidence" value="ECO:0007669"/>
    <property type="project" value="UniProtKB-KW"/>
</dbReference>
<comment type="function">
    <text evidence="4">Involved in cytoskeletal rearrangements required for phagocytosis of apoptotic cells and cell motility. Acts in association with DOCK1 and CRK. Was initially proposed to be required in complex with DOCK1 to activate Rac Rho small GTPases. May enhance the guanine nucleotide exchange factor (GEF) activity of DOCK1.</text>
</comment>
<feature type="domain" description="ELMO" evidence="5">
    <location>
        <begin position="314"/>
        <end position="483"/>
    </location>
</feature>
<dbReference type="PANTHER" id="PTHR12771:SF56">
    <property type="entry name" value="CED-12"/>
    <property type="match status" value="1"/>
</dbReference>
<dbReference type="AlphaFoldDB" id="A0AAN9Y1V8"/>
<dbReference type="Proteomes" id="UP001367676">
    <property type="component" value="Unassembled WGS sequence"/>
</dbReference>
<protein>
    <recommendedName>
        <fullName evidence="5">ELMO domain-containing protein</fullName>
    </recommendedName>
</protein>
<dbReference type="InterPro" id="IPR001849">
    <property type="entry name" value="PH_domain"/>
</dbReference>
<proteinExistence type="predicted"/>
<dbReference type="EMBL" id="JBBCAQ010000033">
    <property type="protein sequence ID" value="KAK7582505.1"/>
    <property type="molecule type" value="Genomic_DNA"/>
</dbReference>
<dbReference type="SUPFAM" id="SSF48371">
    <property type="entry name" value="ARM repeat"/>
    <property type="match status" value="1"/>
</dbReference>
<dbReference type="InterPro" id="IPR006816">
    <property type="entry name" value="ELMO_dom"/>
</dbReference>
<evidence type="ECO:0000256" key="4">
    <source>
        <dbReference type="ARBA" id="ARBA00024863"/>
    </source>
</evidence>
<keyword evidence="1" id="KW-0053">Apoptosis</keyword>
<dbReference type="GO" id="GO:0007015">
    <property type="term" value="P:actin filament organization"/>
    <property type="evidence" value="ECO:0007669"/>
    <property type="project" value="TreeGrafter"/>
</dbReference>
<dbReference type="CDD" id="cd13359">
    <property type="entry name" value="PH_ELMO1_CED-12"/>
    <property type="match status" value="1"/>
</dbReference>
<keyword evidence="3" id="KW-0729">SH3-binding</keyword>
<dbReference type="InterPro" id="IPR050868">
    <property type="entry name" value="ELMO_domain-containing"/>
</dbReference>
<dbReference type="Gene3D" id="2.30.29.30">
    <property type="entry name" value="Pleckstrin-homology domain (PH domain)/Phosphotyrosine-binding domain (PTB)"/>
    <property type="match status" value="1"/>
</dbReference>
<evidence type="ECO:0000256" key="1">
    <source>
        <dbReference type="ARBA" id="ARBA00022703"/>
    </source>
</evidence>
<evidence type="ECO:0000313" key="7">
    <source>
        <dbReference type="Proteomes" id="UP001367676"/>
    </source>
</evidence>
<dbReference type="Pfam" id="PF04727">
    <property type="entry name" value="ELMO_CED12"/>
    <property type="match status" value="1"/>
</dbReference>
<dbReference type="PROSITE" id="PS51335">
    <property type="entry name" value="ELMO"/>
    <property type="match status" value="1"/>
</dbReference>
<name>A0AAN9Y1V8_9HEMI</name>
<dbReference type="GO" id="GO:0017124">
    <property type="term" value="F:SH3 domain binding"/>
    <property type="evidence" value="ECO:0007669"/>
    <property type="project" value="UniProtKB-KW"/>
</dbReference>
<keyword evidence="2" id="KW-0581">Phagocytosis</keyword>
<evidence type="ECO:0000259" key="5">
    <source>
        <dbReference type="PROSITE" id="PS51335"/>
    </source>
</evidence>